<evidence type="ECO:0000259" key="9">
    <source>
        <dbReference type="PROSITE" id="PS50109"/>
    </source>
</evidence>
<dbReference type="SUPFAM" id="SSF55874">
    <property type="entry name" value="ATPase domain of HSP90 chaperone/DNA topoisomerase II/histidine kinase"/>
    <property type="match status" value="1"/>
</dbReference>
<dbReference type="PROSITE" id="PS50112">
    <property type="entry name" value="PAS"/>
    <property type="match status" value="1"/>
</dbReference>
<dbReference type="Gene3D" id="3.30.565.10">
    <property type="entry name" value="Histidine kinase-like ATPase, C-terminal domain"/>
    <property type="match status" value="1"/>
</dbReference>
<dbReference type="Proteomes" id="UP001285636">
    <property type="component" value="Unassembled WGS sequence"/>
</dbReference>
<dbReference type="AlphaFoldDB" id="A0AAJ2NK47"/>
<feature type="domain" description="Histidine kinase" evidence="9">
    <location>
        <begin position="399"/>
        <end position="604"/>
    </location>
</feature>
<dbReference type="InterPro" id="IPR005467">
    <property type="entry name" value="His_kinase_dom"/>
</dbReference>
<keyword evidence="6" id="KW-0418">Kinase</keyword>
<dbReference type="CDD" id="cd00130">
    <property type="entry name" value="PAS"/>
    <property type="match status" value="1"/>
</dbReference>
<dbReference type="NCBIfam" id="TIGR00229">
    <property type="entry name" value="sensory_box"/>
    <property type="match status" value="2"/>
</dbReference>
<dbReference type="InterPro" id="IPR000014">
    <property type="entry name" value="PAS"/>
</dbReference>
<evidence type="ECO:0000256" key="5">
    <source>
        <dbReference type="ARBA" id="ARBA00022741"/>
    </source>
</evidence>
<evidence type="ECO:0000256" key="2">
    <source>
        <dbReference type="ARBA" id="ARBA00012438"/>
    </source>
</evidence>
<gene>
    <name evidence="11" type="ORF">RYX45_02810</name>
</gene>
<dbReference type="Pfam" id="PF08448">
    <property type="entry name" value="PAS_4"/>
    <property type="match status" value="1"/>
</dbReference>
<evidence type="ECO:0000256" key="4">
    <source>
        <dbReference type="ARBA" id="ARBA00022679"/>
    </source>
</evidence>
<dbReference type="CDD" id="cd00082">
    <property type="entry name" value="HisKA"/>
    <property type="match status" value="1"/>
</dbReference>
<dbReference type="InterPro" id="IPR013656">
    <property type="entry name" value="PAS_4"/>
</dbReference>
<dbReference type="SMART" id="SM00091">
    <property type="entry name" value="PAS"/>
    <property type="match status" value="2"/>
</dbReference>
<dbReference type="Gene3D" id="1.10.287.130">
    <property type="match status" value="1"/>
</dbReference>
<keyword evidence="3" id="KW-0597">Phosphoprotein</keyword>
<dbReference type="Pfam" id="PF02518">
    <property type="entry name" value="HATPase_c"/>
    <property type="match status" value="1"/>
</dbReference>
<dbReference type="InterPro" id="IPR003594">
    <property type="entry name" value="HATPase_dom"/>
</dbReference>
<dbReference type="PANTHER" id="PTHR43065:SF34">
    <property type="entry name" value="SPORULATION KINASE A"/>
    <property type="match status" value="1"/>
</dbReference>
<dbReference type="InterPro" id="IPR003661">
    <property type="entry name" value="HisK_dim/P_dom"/>
</dbReference>
<dbReference type="EMBL" id="JAWJAY010000001">
    <property type="protein sequence ID" value="MDV2884092.1"/>
    <property type="molecule type" value="Genomic_DNA"/>
</dbReference>
<keyword evidence="5" id="KW-0547">Nucleotide-binding</keyword>
<evidence type="ECO:0000256" key="1">
    <source>
        <dbReference type="ARBA" id="ARBA00000085"/>
    </source>
</evidence>
<accession>A0AAJ2NK47</accession>
<evidence type="ECO:0000256" key="8">
    <source>
        <dbReference type="ARBA" id="ARBA00023012"/>
    </source>
</evidence>
<comment type="catalytic activity">
    <reaction evidence="1">
        <text>ATP + protein L-histidine = ADP + protein N-phospho-L-histidine.</text>
        <dbReference type="EC" id="2.7.13.3"/>
    </reaction>
</comment>
<protein>
    <recommendedName>
        <fullName evidence="2">histidine kinase</fullName>
        <ecNumber evidence="2">2.7.13.3</ecNumber>
    </recommendedName>
</protein>
<evidence type="ECO:0000259" key="10">
    <source>
        <dbReference type="PROSITE" id="PS50112"/>
    </source>
</evidence>
<dbReference type="GO" id="GO:0005524">
    <property type="term" value="F:ATP binding"/>
    <property type="evidence" value="ECO:0007669"/>
    <property type="project" value="UniProtKB-KW"/>
</dbReference>
<dbReference type="PROSITE" id="PS50109">
    <property type="entry name" value="HIS_KIN"/>
    <property type="match status" value="1"/>
</dbReference>
<keyword evidence="8" id="KW-0902">Two-component regulatory system</keyword>
<evidence type="ECO:0000256" key="3">
    <source>
        <dbReference type="ARBA" id="ARBA00022553"/>
    </source>
</evidence>
<dbReference type="GO" id="GO:0000155">
    <property type="term" value="F:phosphorelay sensor kinase activity"/>
    <property type="evidence" value="ECO:0007669"/>
    <property type="project" value="InterPro"/>
</dbReference>
<dbReference type="SUPFAM" id="SSF55785">
    <property type="entry name" value="PYP-like sensor domain (PAS domain)"/>
    <property type="match status" value="2"/>
</dbReference>
<dbReference type="SUPFAM" id="SSF47384">
    <property type="entry name" value="Homodimeric domain of signal transducing histidine kinase"/>
    <property type="match status" value="1"/>
</dbReference>
<dbReference type="RefSeq" id="WP_323465813.1">
    <property type="nucleotide sequence ID" value="NZ_CP144224.1"/>
</dbReference>
<dbReference type="Pfam" id="PF00512">
    <property type="entry name" value="HisKA"/>
    <property type="match status" value="1"/>
</dbReference>
<keyword evidence="7" id="KW-0067">ATP-binding</keyword>
<organism evidence="11 12">
    <name type="scientific">Alkalihalophilus pseudofirmus</name>
    <name type="common">Bacillus pseudofirmus</name>
    <dbReference type="NCBI Taxonomy" id="79885"/>
    <lineage>
        <taxon>Bacteria</taxon>
        <taxon>Bacillati</taxon>
        <taxon>Bacillota</taxon>
        <taxon>Bacilli</taxon>
        <taxon>Bacillales</taxon>
        <taxon>Bacillaceae</taxon>
        <taxon>Alkalihalophilus</taxon>
    </lineage>
</organism>
<dbReference type="EC" id="2.7.13.3" evidence="2"/>
<dbReference type="InterPro" id="IPR036097">
    <property type="entry name" value="HisK_dim/P_sf"/>
</dbReference>
<keyword evidence="4" id="KW-0808">Transferase</keyword>
<evidence type="ECO:0000313" key="11">
    <source>
        <dbReference type="EMBL" id="MDV2884092.1"/>
    </source>
</evidence>
<dbReference type="InterPro" id="IPR036890">
    <property type="entry name" value="HATPase_C_sf"/>
</dbReference>
<sequence length="605" mass="69164">MVDTIWCASENRTRVAQAFLDRNGTIIEINHKWSELFGFKTGGLLYTNINEMLGDRLFTSVFFESDLFEPKLPNKDSMQQKSSQVNGDFFADLKQFKKLKVQTNGISGIDTTLTCILTPIQMNEREYLLQVMQSHSEDADTAHQPNEAFAKKILNGIKDGIITIKLDGTFLFVNEKAERLLGMSGEQLNGRDFWSLLQMDQPGLSKKVYELLSGEESIQVEYYIDEMKAWYDVRAYRIEDQVTLYFTDCSKRKEMEHDLRESERRYKSLVEHTPETISVHDGSKLIYINPAGEKLFKAANRKELINKKIEVLYKADDFKRIRENARLLLSGKKKMTTSVFELQCLDGSKVDVEATSTVILFKGKPAFRTILKDVSERNRMDDLIRKSDKLSVVAQLAAGVAHEIRNPLTAIKGFLQLFQREKEFNEQFLDLVMEELERVESIIYEYLTLAKPNHESTFDNLHLQPLVNKVMTLVETQSIMKNVQIDFEYENVPPICGSEKQLKQVLLNLIKNAIEAVDVNGEIVIRLLNHAEDQICIQIEDNGCGISSERIARLGEPFYSTKEKGTGLGLMVCYKIIEHHQGILTIHSEEGAGTRIDVILPVYEG</sequence>
<dbReference type="InterPro" id="IPR035965">
    <property type="entry name" value="PAS-like_dom_sf"/>
</dbReference>
<proteinExistence type="predicted"/>
<dbReference type="Pfam" id="PF13426">
    <property type="entry name" value="PAS_9"/>
    <property type="match status" value="2"/>
</dbReference>
<dbReference type="InterPro" id="IPR004358">
    <property type="entry name" value="Sig_transdc_His_kin-like_C"/>
</dbReference>
<dbReference type="PRINTS" id="PR00344">
    <property type="entry name" value="BCTRLSENSOR"/>
</dbReference>
<comment type="caution">
    <text evidence="11">The sequence shown here is derived from an EMBL/GenBank/DDBJ whole genome shotgun (WGS) entry which is preliminary data.</text>
</comment>
<dbReference type="SMART" id="SM00388">
    <property type="entry name" value="HisKA"/>
    <property type="match status" value="1"/>
</dbReference>
<feature type="domain" description="PAS" evidence="10">
    <location>
        <begin position="146"/>
        <end position="202"/>
    </location>
</feature>
<reference evidence="11" key="1">
    <citation type="submission" date="2023-10" db="EMBL/GenBank/DDBJ databases">
        <title>Screening of Alkalihalophilus pseudofirmusBZ-TG-HK211 and Its Alleviation of Salt Stress on Rapeseed Growth.</title>
        <authorList>
            <person name="Zhao B."/>
            <person name="Guo T."/>
        </authorList>
    </citation>
    <scope>NUCLEOTIDE SEQUENCE</scope>
    <source>
        <strain evidence="11">BZ-TG-HK211</strain>
    </source>
</reference>
<evidence type="ECO:0000256" key="7">
    <source>
        <dbReference type="ARBA" id="ARBA00022840"/>
    </source>
</evidence>
<dbReference type="Gene3D" id="3.30.450.20">
    <property type="entry name" value="PAS domain"/>
    <property type="match status" value="2"/>
</dbReference>
<evidence type="ECO:0000313" key="12">
    <source>
        <dbReference type="Proteomes" id="UP001285636"/>
    </source>
</evidence>
<name>A0AAJ2NK47_ALKPS</name>
<evidence type="ECO:0000256" key="6">
    <source>
        <dbReference type="ARBA" id="ARBA00022777"/>
    </source>
</evidence>
<dbReference type="PANTHER" id="PTHR43065">
    <property type="entry name" value="SENSOR HISTIDINE KINASE"/>
    <property type="match status" value="1"/>
</dbReference>
<dbReference type="SMART" id="SM00387">
    <property type="entry name" value="HATPase_c"/>
    <property type="match status" value="1"/>
</dbReference>